<name>A0A0F9UQ65_9ZZZZ</name>
<dbReference type="SUPFAM" id="SSF51316">
    <property type="entry name" value="Mss4-like"/>
    <property type="match status" value="1"/>
</dbReference>
<comment type="catalytic activity">
    <reaction evidence="7">
        <text>L-methionyl-[protein] + [thioredoxin]-disulfide + H2O = L-methionyl-(R)-S-oxide-[protein] + [thioredoxin]-dithiol</text>
        <dbReference type="Rhea" id="RHEA:24164"/>
        <dbReference type="Rhea" id="RHEA-COMP:10698"/>
        <dbReference type="Rhea" id="RHEA-COMP:10700"/>
        <dbReference type="Rhea" id="RHEA-COMP:12313"/>
        <dbReference type="Rhea" id="RHEA-COMP:12314"/>
        <dbReference type="ChEBI" id="CHEBI:15377"/>
        <dbReference type="ChEBI" id="CHEBI:16044"/>
        <dbReference type="ChEBI" id="CHEBI:29950"/>
        <dbReference type="ChEBI" id="CHEBI:45764"/>
        <dbReference type="ChEBI" id="CHEBI:50058"/>
        <dbReference type="EC" id="1.8.4.12"/>
    </reaction>
</comment>
<dbReference type="NCBIfam" id="TIGR00357">
    <property type="entry name" value="peptide-methionine (R)-S-oxide reductase MsrB"/>
    <property type="match status" value="1"/>
</dbReference>
<organism evidence="10">
    <name type="scientific">marine sediment metagenome</name>
    <dbReference type="NCBI Taxonomy" id="412755"/>
    <lineage>
        <taxon>unclassified sequences</taxon>
        <taxon>metagenomes</taxon>
        <taxon>ecological metagenomes</taxon>
    </lineage>
</organism>
<keyword evidence="5" id="KW-0862">Zinc</keyword>
<feature type="domain" description="MsrB" evidence="9">
    <location>
        <begin position="26"/>
        <end position="147"/>
    </location>
</feature>
<evidence type="ECO:0000259" key="9">
    <source>
        <dbReference type="PROSITE" id="PS51790"/>
    </source>
</evidence>
<feature type="region of interest" description="Disordered" evidence="8">
    <location>
        <begin position="1"/>
        <end position="23"/>
    </location>
</feature>
<evidence type="ECO:0000256" key="7">
    <source>
        <dbReference type="ARBA" id="ARBA00048488"/>
    </source>
</evidence>
<proteinExistence type="inferred from homology"/>
<dbReference type="GO" id="GO:0033743">
    <property type="term" value="F:peptide-methionine (R)-S-oxide reductase activity"/>
    <property type="evidence" value="ECO:0007669"/>
    <property type="project" value="UniProtKB-EC"/>
</dbReference>
<gene>
    <name evidence="10" type="ORF">LCGC14_0180830</name>
</gene>
<dbReference type="EMBL" id="LAZR01000072">
    <property type="protein sequence ID" value="KKN95270.1"/>
    <property type="molecule type" value="Genomic_DNA"/>
</dbReference>
<evidence type="ECO:0000313" key="10">
    <source>
        <dbReference type="EMBL" id="KKN95270.1"/>
    </source>
</evidence>
<dbReference type="GO" id="GO:0046872">
    <property type="term" value="F:metal ion binding"/>
    <property type="evidence" value="ECO:0007669"/>
    <property type="project" value="UniProtKB-KW"/>
</dbReference>
<dbReference type="InterPro" id="IPR028427">
    <property type="entry name" value="Met_Sox_Rdtase_MsrB"/>
</dbReference>
<evidence type="ECO:0000256" key="8">
    <source>
        <dbReference type="SAM" id="MobiDB-lite"/>
    </source>
</evidence>
<comment type="similarity">
    <text evidence="2">Belongs to the MsrB Met sulfoxide reductase family.</text>
</comment>
<sequence>MQNWNDVMARATNGNPEPDQRVSKTEAEWREQLSEEEYRVTRQAGTERAFSSEMCGLYEPGIYACVCCGTELFDANHKFESHSGWPSFTQPLKDNVVACHVDNTHGMQRVENTCNVCAAHLGHVFPDGPPPTGLRFCMNAASLRKVR</sequence>
<dbReference type="Gene3D" id="2.170.150.20">
    <property type="entry name" value="Peptide methionine sulfoxide reductase"/>
    <property type="match status" value="1"/>
</dbReference>
<dbReference type="PANTHER" id="PTHR10173:SF52">
    <property type="entry name" value="METHIONINE-R-SULFOXIDE REDUCTASE B1"/>
    <property type="match status" value="1"/>
</dbReference>
<comment type="cofactor">
    <cofactor evidence="1">
        <name>Zn(2+)</name>
        <dbReference type="ChEBI" id="CHEBI:29105"/>
    </cofactor>
</comment>
<dbReference type="InterPro" id="IPR011057">
    <property type="entry name" value="Mss4-like_sf"/>
</dbReference>
<evidence type="ECO:0000256" key="6">
    <source>
        <dbReference type="ARBA" id="ARBA00023002"/>
    </source>
</evidence>
<evidence type="ECO:0000256" key="3">
    <source>
        <dbReference type="ARBA" id="ARBA00012499"/>
    </source>
</evidence>
<accession>A0A0F9UQ65</accession>
<keyword evidence="4" id="KW-0479">Metal-binding</keyword>
<evidence type="ECO:0000256" key="4">
    <source>
        <dbReference type="ARBA" id="ARBA00022723"/>
    </source>
</evidence>
<dbReference type="AlphaFoldDB" id="A0A0F9UQ65"/>
<dbReference type="EC" id="1.8.4.12" evidence="3"/>
<dbReference type="PANTHER" id="PTHR10173">
    <property type="entry name" value="METHIONINE SULFOXIDE REDUCTASE"/>
    <property type="match status" value="1"/>
</dbReference>
<comment type="caution">
    <text evidence="10">The sequence shown here is derived from an EMBL/GenBank/DDBJ whole genome shotgun (WGS) entry which is preliminary data.</text>
</comment>
<reference evidence="10" key="1">
    <citation type="journal article" date="2015" name="Nature">
        <title>Complex archaea that bridge the gap between prokaryotes and eukaryotes.</title>
        <authorList>
            <person name="Spang A."/>
            <person name="Saw J.H."/>
            <person name="Jorgensen S.L."/>
            <person name="Zaremba-Niedzwiedzka K."/>
            <person name="Martijn J."/>
            <person name="Lind A.E."/>
            <person name="van Eijk R."/>
            <person name="Schleper C."/>
            <person name="Guy L."/>
            <person name="Ettema T.J."/>
        </authorList>
    </citation>
    <scope>NUCLEOTIDE SEQUENCE</scope>
</reference>
<dbReference type="InterPro" id="IPR002579">
    <property type="entry name" value="Met_Sox_Rdtase_MsrB_dom"/>
</dbReference>
<dbReference type="GO" id="GO:0006979">
    <property type="term" value="P:response to oxidative stress"/>
    <property type="evidence" value="ECO:0007669"/>
    <property type="project" value="InterPro"/>
</dbReference>
<evidence type="ECO:0000256" key="1">
    <source>
        <dbReference type="ARBA" id="ARBA00001947"/>
    </source>
</evidence>
<dbReference type="PROSITE" id="PS51790">
    <property type="entry name" value="MSRB"/>
    <property type="match status" value="1"/>
</dbReference>
<dbReference type="GO" id="GO:0030091">
    <property type="term" value="P:protein repair"/>
    <property type="evidence" value="ECO:0007669"/>
    <property type="project" value="InterPro"/>
</dbReference>
<dbReference type="FunFam" id="2.170.150.20:FF:000001">
    <property type="entry name" value="Peptide methionine sulfoxide reductase MsrB"/>
    <property type="match status" value="1"/>
</dbReference>
<dbReference type="GO" id="GO:0005737">
    <property type="term" value="C:cytoplasm"/>
    <property type="evidence" value="ECO:0007669"/>
    <property type="project" value="TreeGrafter"/>
</dbReference>
<protein>
    <recommendedName>
        <fullName evidence="3">peptide-methionine (R)-S-oxide reductase</fullName>
        <ecNumber evidence="3">1.8.4.12</ecNumber>
    </recommendedName>
</protein>
<evidence type="ECO:0000256" key="5">
    <source>
        <dbReference type="ARBA" id="ARBA00022833"/>
    </source>
</evidence>
<keyword evidence="6" id="KW-0560">Oxidoreductase</keyword>
<dbReference type="Pfam" id="PF01641">
    <property type="entry name" value="SelR"/>
    <property type="match status" value="1"/>
</dbReference>
<evidence type="ECO:0000256" key="2">
    <source>
        <dbReference type="ARBA" id="ARBA00007174"/>
    </source>
</evidence>